<dbReference type="AlphaFoldDB" id="A0A1H0J5L4"/>
<dbReference type="EMBL" id="FNII01000024">
    <property type="protein sequence ID" value="SDO38882.1"/>
    <property type="molecule type" value="Genomic_DNA"/>
</dbReference>
<evidence type="ECO:0000313" key="1">
    <source>
        <dbReference type="EMBL" id="SDO38882.1"/>
    </source>
</evidence>
<dbReference type="Proteomes" id="UP000199677">
    <property type="component" value="Unassembled WGS sequence"/>
</dbReference>
<evidence type="ECO:0000313" key="2">
    <source>
        <dbReference type="Proteomes" id="UP000199677"/>
    </source>
</evidence>
<reference evidence="2" key="1">
    <citation type="submission" date="2016-10" db="EMBL/GenBank/DDBJ databases">
        <authorList>
            <person name="Varghese N."/>
            <person name="Submissions S."/>
        </authorList>
    </citation>
    <scope>NUCLEOTIDE SEQUENCE [LARGE SCALE GENOMIC DNA]</scope>
    <source>
        <strain evidence="2">CGMCC 1.6494</strain>
    </source>
</reference>
<dbReference type="RefSeq" id="WP_089708268.1">
    <property type="nucleotide sequence ID" value="NZ_FNII01000024.1"/>
</dbReference>
<gene>
    <name evidence="1" type="ORF">SAMN04487951_1247</name>
</gene>
<dbReference type="STRING" id="416873.SAMN04487951_1247"/>
<protein>
    <submittedName>
        <fullName evidence="1">Uncharacterized protein</fullName>
    </submittedName>
</protein>
<dbReference type="OrthoDB" id="6167930at2"/>
<proteinExistence type="predicted"/>
<keyword evidence="2" id="KW-1185">Reference proteome</keyword>
<accession>A0A1H0J5L4</accession>
<name>A0A1H0J5L4_9GAMM</name>
<organism evidence="1 2">
    <name type="scientific">Vreelandella arcis</name>
    <dbReference type="NCBI Taxonomy" id="416873"/>
    <lineage>
        <taxon>Bacteria</taxon>
        <taxon>Pseudomonadati</taxon>
        <taxon>Pseudomonadota</taxon>
        <taxon>Gammaproteobacteria</taxon>
        <taxon>Oceanospirillales</taxon>
        <taxon>Halomonadaceae</taxon>
        <taxon>Vreelandella</taxon>
    </lineage>
</organism>
<sequence>MMSRARIMQKMGGRWWIGALAVLVTAGTQAAPLLEHDAQVDVNRQWADYLGDQVPVSLYTEALLLSATRDDFYQGIVIAENELNQMRAGFNIGGLDVDFGARLQTKIDNSIELVSLVNFTKAGVHLVSQTLRDPSLSANQVGSGTGLSITDVTPSSIDLSGLANFSGVTLSDPKGFTAALHNITRNAIISGVVSNASGRDIQQQINIDVRLNNIGALRAAKQRASIVDSLSGILR</sequence>